<dbReference type="Pfam" id="PF00118">
    <property type="entry name" value="Cpn60_TCP1"/>
    <property type="match status" value="1"/>
</dbReference>
<evidence type="ECO:0000256" key="4">
    <source>
        <dbReference type="ARBA" id="ARBA00022840"/>
    </source>
</evidence>
<dbReference type="RefSeq" id="XP_047773294.1">
    <property type="nucleotide sequence ID" value="XM_047928074.1"/>
</dbReference>
<reference evidence="6 7" key="1">
    <citation type="journal article" date="2021" name="Environ. Microbiol.">
        <title>Gene family expansions and transcriptome signatures uncover fungal adaptations to wood decay.</title>
        <authorList>
            <person name="Hage H."/>
            <person name="Miyauchi S."/>
            <person name="Viragh M."/>
            <person name="Drula E."/>
            <person name="Min B."/>
            <person name="Chaduli D."/>
            <person name="Navarro D."/>
            <person name="Favel A."/>
            <person name="Norest M."/>
            <person name="Lesage-Meessen L."/>
            <person name="Balint B."/>
            <person name="Merenyi Z."/>
            <person name="de Eugenio L."/>
            <person name="Morin E."/>
            <person name="Martinez A.T."/>
            <person name="Baldrian P."/>
            <person name="Stursova M."/>
            <person name="Martinez M.J."/>
            <person name="Novotny C."/>
            <person name="Magnuson J.K."/>
            <person name="Spatafora J.W."/>
            <person name="Maurice S."/>
            <person name="Pangilinan J."/>
            <person name="Andreopoulos W."/>
            <person name="LaButti K."/>
            <person name="Hundley H."/>
            <person name="Na H."/>
            <person name="Kuo A."/>
            <person name="Barry K."/>
            <person name="Lipzen A."/>
            <person name="Henrissat B."/>
            <person name="Riley R."/>
            <person name="Ahrendt S."/>
            <person name="Nagy L.G."/>
            <person name="Grigoriev I.V."/>
            <person name="Martin F."/>
            <person name="Rosso M.N."/>
        </authorList>
    </citation>
    <scope>NUCLEOTIDE SEQUENCE [LARGE SCALE GENOMIC DNA]</scope>
    <source>
        <strain evidence="6 7">CIRM-BRFM 1785</strain>
    </source>
</reference>
<dbReference type="InterPro" id="IPR027410">
    <property type="entry name" value="TCP-1-like_intermed_sf"/>
</dbReference>
<dbReference type="InterPro" id="IPR027413">
    <property type="entry name" value="GROEL-like_equatorial_sf"/>
</dbReference>
<proteinExistence type="inferred from homology"/>
<dbReference type="GeneID" id="72008806"/>
<dbReference type="PRINTS" id="PR00304">
    <property type="entry name" value="TCOMPLEXTCP1"/>
</dbReference>
<evidence type="ECO:0000313" key="6">
    <source>
        <dbReference type="EMBL" id="KAH9829931.1"/>
    </source>
</evidence>
<dbReference type="EMBL" id="JADCUA010000034">
    <property type="protein sequence ID" value="KAH9829931.1"/>
    <property type="molecule type" value="Genomic_DNA"/>
</dbReference>
<sequence>MVYTGYESALDDGHAESWSKLAVGMGFMLGRPSPASQRALSYLARTIFANTGEESSVLVSTMTQQYGEEDKFAWSYDTCKGVAGGPKITKDGVTVAKSIQLKDKFKNLGVHLVQDFASKTNKIVGDGTTTTTIPVRAIYAEGVKNIAAGCNPMGLRRGSQAAVERVVEFLSSHAKTITTTTEIAQAMEKVGKEGVITVKKARTINDEIELTEGMRFNHGFISLYFVTDVKSQKAKFEKPLVLSESKISRLQDILLRTWCLRGSRLEDMQHYSSPCTPPVHQNFSDFGYGL</sequence>
<keyword evidence="3" id="KW-0547">Nucleotide-binding</keyword>
<name>A0ABQ8JZY1_9APHY</name>
<dbReference type="Gene3D" id="3.50.7.10">
    <property type="entry name" value="GroEL"/>
    <property type="match status" value="1"/>
</dbReference>
<dbReference type="InterPro" id="IPR001844">
    <property type="entry name" value="Cpn60/GroEL"/>
</dbReference>
<dbReference type="Gene3D" id="1.10.560.10">
    <property type="entry name" value="GroEL-like equatorial domain"/>
    <property type="match status" value="1"/>
</dbReference>
<dbReference type="Gene3D" id="3.30.260.10">
    <property type="entry name" value="TCP-1-like chaperonin intermediate domain"/>
    <property type="match status" value="1"/>
</dbReference>
<evidence type="ECO:0000256" key="2">
    <source>
        <dbReference type="ARBA" id="ARBA00008020"/>
    </source>
</evidence>
<dbReference type="InterPro" id="IPR002423">
    <property type="entry name" value="Cpn60/GroEL/TCP-1"/>
</dbReference>
<dbReference type="SUPFAM" id="SSF48592">
    <property type="entry name" value="GroEL equatorial domain-like"/>
    <property type="match status" value="1"/>
</dbReference>
<gene>
    <name evidence="6" type="ORF">C8Q71DRAFT_862795</name>
</gene>
<keyword evidence="4" id="KW-0067">ATP-binding</keyword>
<evidence type="ECO:0000256" key="5">
    <source>
        <dbReference type="ARBA" id="ARBA00023186"/>
    </source>
</evidence>
<organism evidence="6 7">
    <name type="scientific">Rhodofomes roseus</name>
    <dbReference type="NCBI Taxonomy" id="34475"/>
    <lineage>
        <taxon>Eukaryota</taxon>
        <taxon>Fungi</taxon>
        <taxon>Dikarya</taxon>
        <taxon>Basidiomycota</taxon>
        <taxon>Agaricomycotina</taxon>
        <taxon>Agaricomycetes</taxon>
        <taxon>Polyporales</taxon>
        <taxon>Rhodofomes</taxon>
    </lineage>
</organism>
<evidence type="ECO:0000256" key="1">
    <source>
        <dbReference type="ARBA" id="ARBA00006607"/>
    </source>
</evidence>
<keyword evidence="7" id="KW-1185">Reference proteome</keyword>
<dbReference type="Proteomes" id="UP000814176">
    <property type="component" value="Unassembled WGS sequence"/>
</dbReference>
<keyword evidence="5" id="KW-0143">Chaperone</keyword>
<comment type="caution">
    <text evidence="6">The sequence shown here is derived from an EMBL/GenBank/DDBJ whole genome shotgun (WGS) entry which is preliminary data.</text>
</comment>
<evidence type="ECO:0000313" key="7">
    <source>
        <dbReference type="Proteomes" id="UP000814176"/>
    </source>
</evidence>
<comment type="similarity">
    <text evidence="1">Belongs to the chaperonin (HSP60) family.</text>
</comment>
<dbReference type="InterPro" id="IPR027409">
    <property type="entry name" value="GroEL-like_apical_dom_sf"/>
</dbReference>
<dbReference type="InterPro" id="IPR017998">
    <property type="entry name" value="Chaperone_TCP-1"/>
</dbReference>
<comment type="similarity">
    <text evidence="2">Belongs to the TCP-1 chaperonin family.</text>
</comment>
<accession>A0ABQ8JZY1</accession>
<dbReference type="PANTHER" id="PTHR45633">
    <property type="entry name" value="60 KDA HEAT SHOCK PROTEIN, MITOCHONDRIAL"/>
    <property type="match status" value="1"/>
</dbReference>
<evidence type="ECO:0000256" key="3">
    <source>
        <dbReference type="ARBA" id="ARBA00022741"/>
    </source>
</evidence>
<protein>
    <submittedName>
        <fullName evidence="6">Uncharacterized protein</fullName>
    </submittedName>
</protein>